<dbReference type="PANTHER" id="PTHR43758">
    <property type="entry name" value="7,8-DIHYDRO-8-OXOGUANINE TRIPHOSPHATASE"/>
    <property type="match status" value="1"/>
</dbReference>
<dbReference type="InterPro" id="IPR000086">
    <property type="entry name" value="NUDIX_hydrolase_dom"/>
</dbReference>
<dbReference type="CDD" id="cd18886">
    <property type="entry name" value="NUDIX_MutT_Nudt1"/>
    <property type="match status" value="1"/>
</dbReference>
<dbReference type="Proteomes" id="UP001207626">
    <property type="component" value="Unassembled WGS sequence"/>
</dbReference>
<keyword evidence="5" id="KW-0460">Magnesium</keyword>
<dbReference type="Pfam" id="PF00293">
    <property type="entry name" value="NUDIX"/>
    <property type="match status" value="1"/>
</dbReference>
<proteinExistence type="inferred from homology"/>
<comment type="similarity">
    <text evidence="2">Belongs to the Nudix hydrolase family.</text>
</comment>
<evidence type="ECO:0000256" key="2">
    <source>
        <dbReference type="ARBA" id="ARBA00005582"/>
    </source>
</evidence>
<evidence type="ECO:0000256" key="3">
    <source>
        <dbReference type="ARBA" id="ARBA00022723"/>
    </source>
</evidence>
<dbReference type="InterPro" id="IPR015797">
    <property type="entry name" value="NUDIX_hydrolase-like_dom_sf"/>
</dbReference>
<reference evidence="7 8" key="1">
    <citation type="submission" date="2022-05" db="EMBL/GenBank/DDBJ databases">
        <title>Genome Sequencing of Bee-Associated Microbes.</title>
        <authorList>
            <person name="Dunlap C."/>
        </authorList>
    </citation>
    <scope>NUCLEOTIDE SEQUENCE [LARGE SCALE GENOMIC DNA]</scope>
    <source>
        <strain evidence="7 8">NRRL NRS-1438</strain>
    </source>
</reference>
<evidence type="ECO:0000256" key="1">
    <source>
        <dbReference type="ARBA" id="ARBA00001946"/>
    </source>
</evidence>
<dbReference type="RefSeq" id="WP_268601494.1">
    <property type="nucleotide sequence ID" value="NZ_JAMDLV010000006.1"/>
</dbReference>
<comment type="cofactor">
    <cofactor evidence="1">
        <name>Mg(2+)</name>
        <dbReference type="ChEBI" id="CHEBI:18420"/>
    </cofactor>
</comment>
<name>A0ABT4DVT5_9BACL</name>
<dbReference type="PRINTS" id="PR00502">
    <property type="entry name" value="NUDIXFAMILY"/>
</dbReference>
<evidence type="ECO:0000313" key="7">
    <source>
        <dbReference type="EMBL" id="MCY9521468.1"/>
    </source>
</evidence>
<dbReference type="EMBL" id="JAMDLW010000023">
    <property type="protein sequence ID" value="MCY9521468.1"/>
    <property type="molecule type" value="Genomic_DNA"/>
</dbReference>
<dbReference type="InterPro" id="IPR020476">
    <property type="entry name" value="Nudix_hydrolase"/>
</dbReference>
<evidence type="ECO:0000256" key="4">
    <source>
        <dbReference type="ARBA" id="ARBA00022801"/>
    </source>
</evidence>
<evidence type="ECO:0000256" key="5">
    <source>
        <dbReference type="ARBA" id="ARBA00022842"/>
    </source>
</evidence>
<dbReference type="PROSITE" id="PS51462">
    <property type="entry name" value="NUDIX"/>
    <property type="match status" value="1"/>
</dbReference>
<protein>
    <submittedName>
        <fullName evidence="7">8-oxo-dGTP diphosphatase</fullName>
    </submittedName>
</protein>
<organism evidence="7 8">
    <name type="scientific">Paenibacillus apiarius</name>
    <dbReference type="NCBI Taxonomy" id="46240"/>
    <lineage>
        <taxon>Bacteria</taxon>
        <taxon>Bacillati</taxon>
        <taxon>Bacillota</taxon>
        <taxon>Bacilli</taxon>
        <taxon>Bacillales</taxon>
        <taxon>Paenibacillaceae</taxon>
        <taxon>Paenibacillus</taxon>
    </lineage>
</organism>
<keyword evidence="3" id="KW-0479">Metal-binding</keyword>
<dbReference type="Gene3D" id="3.90.79.10">
    <property type="entry name" value="Nucleoside Triphosphate Pyrophosphohydrolase"/>
    <property type="match status" value="1"/>
</dbReference>
<accession>A0ABT4DVT5</accession>
<evidence type="ECO:0000313" key="8">
    <source>
        <dbReference type="Proteomes" id="UP001207626"/>
    </source>
</evidence>
<gene>
    <name evidence="7" type="ORF">M5X09_17645</name>
</gene>
<keyword evidence="4" id="KW-0378">Hydrolase</keyword>
<keyword evidence="8" id="KW-1185">Reference proteome</keyword>
<comment type="caution">
    <text evidence="7">The sequence shown here is derived from an EMBL/GenBank/DDBJ whole genome shotgun (WGS) entry which is preliminary data.</text>
</comment>
<evidence type="ECO:0000259" key="6">
    <source>
        <dbReference type="PROSITE" id="PS51462"/>
    </source>
</evidence>
<sequence>MLAYTICFIKRKNDILLLNREAPAWMGAWNGVGGKLEPGETPRESILREVKEETGIQLDEGIRFKGVVTWTVDQNRAGGMYLYFAEVEDHFEYATPLKTEEGILDWKDIDWILHRDNVGVATNIVHFLPLLLRDSYCYEHFCDFRNGRIVHTESERISNDVEQRDELLRELRFNRDTVYIT</sequence>
<feature type="domain" description="Nudix hydrolase" evidence="6">
    <location>
        <begin position="1"/>
        <end position="133"/>
    </location>
</feature>
<dbReference type="SUPFAM" id="SSF55811">
    <property type="entry name" value="Nudix"/>
    <property type="match status" value="1"/>
</dbReference>
<dbReference type="PANTHER" id="PTHR43758:SF2">
    <property type="entry name" value="OXIDIZED PURINE NUCLEOSIDE TRIPHOSPHATE HYDROLASE"/>
    <property type="match status" value="1"/>
</dbReference>